<organism evidence="2 3">
    <name type="scientific">Datura stramonium</name>
    <name type="common">Jimsonweed</name>
    <name type="synonym">Common thornapple</name>
    <dbReference type="NCBI Taxonomy" id="4076"/>
    <lineage>
        <taxon>Eukaryota</taxon>
        <taxon>Viridiplantae</taxon>
        <taxon>Streptophyta</taxon>
        <taxon>Embryophyta</taxon>
        <taxon>Tracheophyta</taxon>
        <taxon>Spermatophyta</taxon>
        <taxon>Magnoliopsida</taxon>
        <taxon>eudicotyledons</taxon>
        <taxon>Gunneridae</taxon>
        <taxon>Pentapetalae</taxon>
        <taxon>asterids</taxon>
        <taxon>lamiids</taxon>
        <taxon>Solanales</taxon>
        <taxon>Solanaceae</taxon>
        <taxon>Solanoideae</taxon>
        <taxon>Datureae</taxon>
        <taxon>Datura</taxon>
    </lineage>
</organism>
<feature type="region of interest" description="Disordered" evidence="1">
    <location>
        <begin position="63"/>
        <end position="124"/>
    </location>
</feature>
<dbReference type="Proteomes" id="UP000823775">
    <property type="component" value="Unassembled WGS sequence"/>
</dbReference>
<sequence length="273" mass="29247">MAESEYEDEDNEEISFLDLLKNLKTLSQKELRALGNVLIKYACVNNEATAPNDDLEAGELVKLQSTPGKGPGEKVGTSNQAEQDNAVEMNPSGQKSDLILNIPVSSNPPPSPTHARATKSPNPKRLVITSEVLSAQDPYLTEDCAASSERLIVSPPPPPTDSIIPKFIKAEARVTTTEGSDLSGEVLFDGDLSVAKEGVSNILENETVIIEGFMKALATGESGSGMLKLQGEKEFGTTLFSPKWDGTSTLSVPEVVASPFPEIKTSPLAWYSR</sequence>
<gene>
    <name evidence="2" type="ORF">HAX54_036212</name>
</gene>
<comment type="caution">
    <text evidence="2">The sequence shown here is derived from an EMBL/GenBank/DDBJ whole genome shotgun (WGS) entry which is preliminary data.</text>
</comment>
<proteinExistence type="predicted"/>
<protein>
    <submittedName>
        <fullName evidence="2">Uncharacterized protein</fullName>
    </submittedName>
</protein>
<accession>A0ABS8VJU3</accession>
<evidence type="ECO:0000313" key="2">
    <source>
        <dbReference type="EMBL" id="MCD9646403.1"/>
    </source>
</evidence>
<reference evidence="2 3" key="1">
    <citation type="journal article" date="2021" name="BMC Genomics">
        <title>Datura genome reveals duplications of psychoactive alkaloid biosynthetic genes and high mutation rate following tissue culture.</title>
        <authorList>
            <person name="Rajewski A."/>
            <person name="Carter-House D."/>
            <person name="Stajich J."/>
            <person name="Litt A."/>
        </authorList>
    </citation>
    <scope>NUCLEOTIDE SEQUENCE [LARGE SCALE GENOMIC DNA]</scope>
    <source>
        <strain evidence="2">AR-01</strain>
    </source>
</reference>
<evidence type="ECO:0000313" key="3">
    <source>
        <dbReference type="Proteomes" id="UP000823775"/>
    </source>
</evidence>
<name>A0ABS8VJU3_DATST</name>
<keyword evidence="3" id="KW-1185">Reference proteome</keyword>
<evidence type="ECO:0000256" key="1">
    <source>
        <dbReference type="SAM" id="MobiDB-lite"/>
    </source>
</evidence>
<dbReference type="EMBL" id="JACEIK010004783">
    <property type="protein sequence ID" value="MCD9646403.1"/>
    <property type="molecule type" value="Genomic_DNA"/>
</dbReference>